<dbReference type="InterPro" id="IPR022742">
    <property type="entry name" value="Hydrolase_4"/>
</dbReference>
<dbReference type="Gene3D" id="3.40.50.1820">
    <property type="entry name" value="alpha/beta hydrolase"/>
    <property type="match status" value="1"/>
</dbReference>
<dbReference type="InterPro" id="IPR029058">
    <property type="entry name" value="AB_hydrolase_fold"/>
</dbReference>
<protein>
    <recommendedName>
        <fullName evidence="5">Alpha/beta fold hydrolase</fullName>
    </recommendedName>
</protein>
<gene>
    <name evidence="3" type="ORF">BSYN_02620</name>
</gene>
<dbReference type="Pfam" id="PF13026">
    <property type="entry name" value="DUF3887"/>
    <property type="match status" value="1"/>
</dbReference>
<name>A0ABM8IDG5_9BACE</name>
<feature type="domain" description="DUF3887" evidence="2">
    <location>
        <begin position="3"/>
        <end position="76"/>
    </location>
</feature>
<dbReference type="InterPro" id="IPR024981">
    <property type="entry name" value="DUF3887"/>
</dbReference>
<feature type="domain" description="Serine aminopeptidase S33" evidence="1">
    <location>
        <begin position="154"/>
        <end position="369"/>
    </location>
</feature>
<evidence type="ECO:0000259" key="2">
    <source>
        <dbReference type="Pfam" id="PF13026"/>
    </source>
</evidence>
<sequence length="404" mass="45054">MEGKGEQAHLMLSDNVKSLISVDQMNNLWKGLVAIAGDYQNKSEWKEQNVSGKTVYYCDLRFSHKTLRCNTAFDKNGLATTLNFVPSPLQAPPPMVYVNDSVMQEKGIKVVTGKFELPGTLCMPKGKTMVPVVILVSGSGANDRDETIGPNKPFRDLAHGLAKEGIASIRYDKRTLVYGNKSVPEGEEPSMENEYVQDVLSAVRLAKNISGVDSSRIFIVGHSQGAYLAPRLAQRCRDIKGIVMMSGNARHLADLLPEQIGYLYSLDSLTSEKKKQLDDLKVQVANVKKLGKKGFDSGIALPLGLPASYWKDINEYNQLKVAKSLKCPILILQGERDYQVTMTDFLLWHKNLNGRKNVSFRSYPKLNHLYMEGTGKSSPTEYFKPATIPDYVSQELAEWINKQK</sequence>
<dbReference type="PANTHER" id="PTHR43265:SF1">
    <property type="entry name" value="ESTERASE ESTD"/>
    <property type="match status" value="1"/>
</dbReference>
<dbReference type="EMBL" id="AP028055">
    <property type="protein sequence ID" value="BEG97997.1"/>
    <property type="molecule type" value="Genomic_DNA"/>
</dbReference>
<reference evidence="3 4" key="1">
    <citation type="submission" date="2023-04" db="EMBL/GenBank/DDBJ databases">
        <title>Draft genome sequence of acteroides sedimenti strain YN3PY1.</title>
        <authorList>
            <person name="Yoshida N."/>
        </authorList>
    </citation>
    <scope>NUCLEOTIDE SEQUENCE [LARGE SCALE GENOMIC DNA]</scope>
    <source>
        <strain evidence="3 4">YN3PY1</strain>
    </source>
</reference>
<proteinExistence type="predicted"/>
<dbReference type="Pfam" id="PF12146">
    <property type="entry name" value="Hydrolase_4"/>
    <property type="match status" value="1"/>
</dbReference>
<dbReference type="Proteomes" id="UP001496674">
    <property type="component" value="Chromosome"/>
</dbReference>
<organism evidence="3 4">
    <name type="scientific">Bacteroides sedimenti</name>
    <dbReference type="NCBI Taxonomy" id="2136147"/>
    <lineage>
        <taxon>Bacteria</taxon>
        <taxon>Pseudomonadati</taxon>
        <taxon>Bacteroidota</taxon>
        <taxon>Bacteroidia</taxon>
        <taxon>Bacteroidales</taxon>
        <taxon>Bacteroidaceae</taxon>
        <taxon>Bacteroides</taxon>
    </lineage>
</organism>
<accession>A0ABM8IDG5</accession>
<keyword evidence="4" id="KW-1185">Reference proteome</keyword>
<evidence type="ECO:0008006" key="5">
    <source>
        <dbReference type="Google" id="ProtNLM"/>
    </source>
</evidence>
<evidence type="ECO:0000313" key="4">
    <source>
        <dbReference type="Proteomes" id="UP001496674"/>
    </source>
</evidence>
<evidence type="ECO:0000259" key="1">
    <source>
        <dbReference type="Pfam" id="PF12146"/>
    </source>
</evidence>
<evidence type="ECO:0000313" key="3">
    <source>
        <dbReference type="EMBL" id="BEG97997.1"/>
    </source>
</evidence>
<dbReference type="InterPro" id="IPR053145">
    <property type="entry name" value="AB_hydrolase_Est10"/>
</dbReference>
<dbReference type="SUPFAM" id="SSF53474">
    <property type="entry name" value="alpha/beta-Hydrolases"/>
    <property type="match status" value="1"/>
</dbReference>
<dbReference type="PANTHER" id="PTHR43265">
    <property type="entry name" value="ESTERASE ESTD"/>
    <property type="match status" value="1"/>
</dbReference>